<evidence type="ECO:0008006" key="4">
    <source>
        <dbReference type="Google" id="ProtNLM"/>
    </source>
</evidence>
<keyword evidence="1" id="KW-1133">Transmembrane helix</keyword>
<name>A0A9D4MH73_DREPO</name>
<evidence type="ECO:0000256" key="1">
    <source>
        <dbReference type="SAM" id="Phobius"/>
    </source>
</evidence>
<proteinExistence type="predicted"/>
<keyword evidence="3" id="KW-1185">Reference proteome</keyword>
<protein>
    <recommendedName>
        <fullName evidence="4">Transmembrane protein</fullName>
    </recommendedName>
</protein>
<dbReference type="Proteomes" id="UP000828390">
    <property type="component" value="Unassembled WGS sequence"/>
</dbReference>
<keyword evidence="1" id="KW-0472">Membrane</keyword>
<accession>A0A9D4MH73</accession>
<reference evidence="2" key="2">
    <citation type="submission" date="2020-11" db="EMBL/GenBank/DDBJ databases">
        <authorList>
            <person name="McCartney M.A."/>
            <person name="Auch B."/>
            <person name="Kono T."/>
            <person name="Mallez S."/>
            <person name="Becker A."/>
            <person name="Gohl D.M."/>
            <person name="Silverstein K.A.T."/>
            <person name="Koren S."/>
            <person name="Bechman K.B."/>
            <person name="Herman A."/>
            <person name="Abrahante J.E."/>
            <person name="Garbe J."/>
        </authorList>
    </citation>
    <scope>NUCLEOTIDE SEQUENCE</scope>
    <source>
        <strain evidence="2">Duluth1</strain>
        <tissue evidence="2">Whole animal</tissue>
    </source>
</reference>
<keyword evidence="1" id="KW-0812">Transmembrane</keyword>
<sequence>MTLEVVIKEEVIEVVVVVVLVVQVVLVVVVVVVVVVVLLMVGCGGGGGDGVGSGNQCRRSSAHKLFYDSAGFVFSMLISLVMRT</sequence>
<evidence type="ECO:0000313" key="3">
    <source>
        <dbReference type="Proteomes" id="UP000828390"/>
    </source>
</evidence>
<dbReference type="EMBL" id="JAIWYP010000001">
    <property type="protein sequence ID" value="KAH3877522.1"/>
    <property type="molecule type" value="Genomic_DNA"/>
</dbReference>
<feature type="transmembrane region" description="Helical" evidence="1">
    <location>
        <begin position="12"/>
        <end position="44"/>
    </location>
</feature>
<gene>
    <name evidence="2" type="ORF">DPMN_001395</name>
</gene>
<dbReference type="AlphaFoldDB" id="A0A9D4MH73"/>
<comment type="caution">
    <text evidence="2">The sequence shown here is derived from an EMBL/GenBank/DDBJ whole genome shotgun (WGS) entry which is preliminary data.</text>
</comment>
<reference evidence="2" key="1">
    <citation type="journal article" date="2019" name="bioRxiv">
        <title>The Genome of the Zebra Mussel, Dreissena polymorpha: A Resource for Invasive Species Research.</title>
        <authorList>
            <person name="McCartney M.A."/>
            <person name="Auch B."/>
            <person name="Kono T."/>
            <person name="Mallez S."/>
            <person name="Zhang Y."/>
            <person name="Obille A."/>
            <person name="Becker A."/>
            <person name="Abrahante J.E."/>
            <person name="Garbe J."/>
            <person name="Badalamenti J.P."/>
            <person name="Herman A."/>
            <person name="Mangelson H."/>
            <person name="Liachko I."/>
            <person name="Sullivan S."/>
            <person name="Sone E.D."/>
            <person name="Koren S."/>
            <person name="Silverstein K.A.T."/>
            <person name="Beckman K.B."/>
            <person name="Gohl D.M."/>
        </authorList>
    </citation>
    <scope>NUCLEOTIDE SEQUENCE</scope>
    <source>
        <strain evidence="2">Duluth1</strain>
        <tissue evidence="2">Whole animal</tissue>
    </source>
</reference>
<evidence type="ECO:0000313" key="2">
    <source>
        <dbReference type="EMBL" id="KAH3877522.1"/>
    </source>
</evidence>
<feature type="transmembrane region" description="Helical" evidence="1">
    <location>
        <begin position="65"/>
        <end position="82"/>
    </location>
</feature>
<organism evidence="2 3">
    <name type="scientific">Dreissena polymorpha</name>
    <name type="common">Zebra mussel</name>
    <name type="synonym">Mytilus polymorpha</name>
    <dbReference type="NCBI Taxonomy" id="45954"/>
    <lineage>
        <taxon>Eukaryota</taxon>
        <taxon>Metazoa</taxon>
        <taxon>Spiralia</taxon>
        <taxon>Lophotrochozoa</taxon>
        <taxon>Mollusca</taxon>
        <taxon>Bivalvia</taxon>
        <taxon>Autobranchia</taxon>
        <taxon>Heteroconchia</taxon>
        <taxon>Euheterodonta</taxon>
        <taxon>Imparidentia</taxon>
        <taxon>Neoheterodontei</taxon>
        <taxon>Myida</taxon>
        <taxon>Dreissenoidea</taxon>
        <taxon>Dreissenidae</taxon>
        <taxon>Dreissena</taxon>
    </lineage>
</organism>